<name>A0AAW0T5H9_SCYPA</name>
<feature type="transmembrane region" description="Helical" evidence="4">
    <location>
        <begin position="468"/>
        <end position="495"/>
    </location>
</feature>
<keyword evidence="4" id="KW-0472">Membrane</keyword>
<accession>A0AAW0T5H9</accession>
<dbReference type="Proteomes" id="UP001487740">
    <property type="component" value="Unassembled WGS sequence"/>
</dbReference>
<dbReference type="PANTHER" id="PTHR48043">
    <property type="entry name" value="EG:EG0003.4 PROTEIN-RELATED"/>
    <property type="match status" value="1"/>
</dbReference>
<evidence type="ECO:0000256" key="4">
    <source>
        <dbReference type="SAM" id="Phobius"/>
    </source>
</evidence>
<gene>
    <name evidence="6" type="ORF">O3P69_011451</name>
</gene>
<protein>
    <recommendedName>
        <fullName evidence="8">UDP-glucuronosyltransferase</fullName>
    </recommendedName>
</protein>
<keyword evidence="3" id="KW-0808">Transferase</keyword>
<dbReference type="InterPro" id="IPR002213">
    <property type="entry name" value="UDP_glucos_trans"/>
</dbReference>
<proteinExistence type="inferred from homology"/>
<evidence type="ECO:0008006" key="8">
    <source>
        <dbReference type="Google" id="ProtNLM"/>
    </source>
</evidence>
<dbReference type="CDD" id="cd03784">
    <property type="entry name" value="GT1_Gtf-like"/>
    <property type="match status" value="1"/>
</dbReference>
<dbReference type="Pfam" id="PF00201">
    <property type="entry name" value="UDPGT"/>
    <property type="match status" value="1"/>
</dbReference>
<dbReference type="PANTHER" id="PTHR48043:SF145">
    <property type="entry name" value="FI06409P-RELATED"/>
    <property type="match status" value="1"/>
</dbReference>
<reference evidence="6 7" key="1">
    <citation type="submission" date="2023-03" db="EMBL/GenBank/DDBJ databases">
        <title>High-quality genome of Scylla paramamosain provides insights in environmental adaptation.</title>
        <authorList>
            <person name="Zhang L."/>
        </authorList>
    </citation>
    <scope>NUCLEOTIDE SEQUENCE [LARGE SCALE GENOMIC DNA]</scope>
    <source>
        <strain evidence="6">LZ_2023a</strain>
        <tissue evidence="6">Muscle</tissue>
    </source>
</reference>
<organism evidence="6 7">
    <name type="scientific">Scylla paramamosain</name>
    <name type="common">Mud crab</name>
    <dbReference type="NCBI Taxonomy" id="85552"/>
    <lineage>
        <taxon>Eukaryota</taxon>
        <taxon>Metazoa</taxon>
        <taxon>Ecdysozoa</taxon>
        <taxon>Arthropoda</taxon>
        <taxon>Crustacea</taxon>
        <taxon>Multicrustacea</taxon>
        <taxon>Malacostraca</taxon>
        <taxon>Eumalacostraca</taxon>
        <taxon>Eucarida</taxon>
        <taxon>Decapoda</taxon>
        <taxon>Pleocyemata</taxon>
        <taxon>Brachyura</taxon>
        <taxon>Eubrachyura</taxon>
        <taxon>Portunoidea</taxon>
        <taxon>Portunidae</taxon>
        <taxon>Portuninae</taxon>
        <taxon>Scylla</taxon>
    </lineage>
</organism>
<keyword evidence="4" id="KW-0812">Transmembrane</keyword>
<comment type="similarity">
    <text evidence="1">Belongs to the UDP-glycosyltransferase family.</text>
</comment>
<evidence type="ECO:0000313" key="7">
    <source>
        <dbReference type="Proteomes" id="UP001487740"/>
    </source>
</evidence>
<dbReference type="GO" id="GO:0008194">
    <property type="term" value="F:UDP-glycosyltransferase activity"/>
    <property type="evidence" value="ECO:0007669"/>
    <property type="project" value="InterPro"/>
</dbReference>
<dbReference type="Gene3D" id="3.40.50.2000">
    <property type="entry name" value="Glycogen Phosphorylase B"/>
    <property type="match status" value="1"/>
</dbReference>
<dbReference type="SUPFAM" id="SSF53756">
    <property type="entry name" value="UDP-Glycosyltransferase/glycogen phosphorylase"/>
    <property type="match status" value="1"/>
</dbReference>
<sequence>MHLFTTLVVVVTSAAAAASEHYRVLIASPVASRSQYHLCAAIAEGLGEAGHEVTFVSSFKLNHTFKYGVRHVYSGGDNSMMEEMDLFDVHENPNAMFSLFMEVYKNIGQKMWTNDEIKQLWHERNKFHVIVTISYGNEMVSPFLLDYQGVFITLCTPGIELRTISYQGNWLPFSSMPSFLTDFTQDMTFIERVINPLNFIFYRIIYRFTILPVAESTVQEFFPGMPPIETLYENCSLTLINSHFSIDGQVPLLPTQVEIGTINIKKPEPLPQDLEEFVGGAGETGVILFSLGSIARSTHMPRKYKDVLLEAFRRLPQRVVWKYEGNDLQLPPNVMTKSWVPQQDILRHNKTRLFISHCGNLGVQEAQYYGVPILGMPLAFDQPRNAQRMANNGYGLALDWNNLTVEALLEAIHTLLYTPRYREKLQAVSRALHDQKESPKERATWWVEYAIRNKGAPHMTYSGKRLHFLQYVMVDVMLFLVAVLAAWLLLSLLCLRRVIRYCRRPQKHILQETKKQK</sequence>
<dbReference type="InterPro" id="IPR050271">
    <property type="entry name" value="UDP-glycosyltransferase"/>
</dbReference>
<evidence type="ECO:0000256" key="1">
    <source>
        <dbReference type="ARBA" id="ARBA00009995"/>
    </source>
</evidence>
<keyword evidence="2" id="KW-0328">Glycosyltransferase</keyword>
<feature type="chain" id="PRO_5043373623" description="UDP-glucuronosyltransferase" evidence="5">
    <location>
        <begin position="19"/>
        <end position="517"/>
    </location>
</feature>
<keyword evidence="4" id="KW-1133">Transmembrane helix</keyword>
<dbReference type="EMBL" id="JARAKH010000038">
    <property type="protein sequence ID" value="KAK8382894.1"/>
    <property type="molecule type" value="Genomic_DNA"/>
</dbReference>
<evidence type="ECO:0000256" key="2">
    <source>
        <dbReference type="ARBA" id="ARBA00022676"/>
    </source>
</evidence>
<dbReference type="FunFam" id="3.40.50.2000:FF:000021">
    <property type="entry name" value="UDP-glucuronosyltransferase"/>
    <property type="match status" value="1"/>
</dbReference>
<evidence type="ECO:0000256" key="3">
    <source>
        <dbReference type="ARBA" id="ARBA00022679"/>
    </source>
</evidence>
<keyword evidence="7" id="KW-1185">Reference proteome</keyword>
<feature type="signal peptide" evidence="5">
    <location>
        <begin position="1"/>
        <end position="18"/>
    </location>
</feature>
<dbReference type="AlphaFoldDB" id="A0AAW0T5H9"/>
<keyword evidence="5" id="KW-0732">Signal</keyword>
<evidence type="ECO:0000256" key="5">
    <source>
        <dbReference type="SAM" id="SignalP"/>
    </source>
</evidence>
<comment type="caution">
    <text evidence="6">The sequence shown here is derived from an EMBL/GenBank/DDBJ whole genome shotgun (WGS) entry which is preliminary data.</text>
</comment>
<evidence type="ECO:0000313" key="6">
    <source>
        <dbReference type="EMBL" id="KAK8382894.1"/>
    </source>
</evidence>